<organism evidence="1 2">
    <name type="scientific">Spirodela intermedia</name>
    <name type="common">Intermediate duckweed</name>
    <dbReference type="NCBI Taxonomy" id="51605"/>
    <lineage>
        <taxon>Eukaryota</taxon>
        <taxon>Viridiplantae</taxon>
        <taxon>Streptophyta</taxon>
        <taxon>Embryophyta</taxon>
        <taxon>Tracheophyta</taxon>
        <taxon>Spermatophyta</taxon>
        <taxon>Magnoliopsida</taxon>
        <taxon>Liliopsida</taxon>
        <taxon>Araceae</taxon>
        <taxon>Lemnoideae</taxon>
        <taxon>Spirodela</taxon>
    </lineage>
</organism>
<accession>A0A7I8KQ66</accession>
<evidence type="ECO:0000313" key="1">
    <source>
        <dbReference type="EMBL" id="CAA7399940.1"/>
    </source>
</evidence>
<proteinExistence type="predicted"/>
<dbReference type="GO" id="GO:0003676">
    <property type="term" value="F:nucleic acid binding"/>
    <property type="evidence" value="ECO:0007669"/>
    <property type="project" value="InterPro"/>
</dbReference>
<dbReference type="AlphaFoldDB" id="A0A7I8KQ66"/>
<dbReference type="Gene3D" id="3.30.420.10">
    <property type="entry name" value="Ribonuclease H-like superfamily/Ribonuclease H"/>
    <property type="match status" value="1"/>
</dbReference>
<dbReference type="EMBL" id="LR746270">
    <property type="protein sequence ID" value="CAA7399940.1"/>
    <property type="molecule type" value="Genomic_DNA"/>
</dbReference>
<dbReference type="InterPro" id="IPR036397">
    <property type="entry name" value="RNaseH_sf"/>
</dbReference>
<dbReference type="Proteomes" id="UP000663760">
    <property type="component" value="Chromosome 7"/>
</dbReference>
<keyword evidence="2" id="KW-1185">Reference proteome</keyword>
<name>A0A7I8KQ66_SPIIN</name>
<reference evidence="1" key="1">
    <citation type="submission" date="2020-02" db="EMBL/GenBank/DDBJ databases">
        <authorList>
            <person name="Scholz U."/>
            <person name="Mascher M."/>
            <person name="Fiebig A."/>
        </authorList>
    </citation>
    <scope>NUCLEOTIDE SEQUENCE</scope>
</reference>
<sequence>MASGLPPGNLRHVQVAGVAIEAFVTNRPEEVDEWVRRLEETCPETKIVGLSFYWDVSSLPDGSLGRIVYSIHVSYQRKLLVYHLSAEVNCVISPRLVNFLSNLRNIFFGEDIHRSLHALGFHGSRRHSFTLELTDVAWIDGVSSATMFASEVPPHVALGDSLLTDLDTDLLYLTDLGSLLPCIWPMTDFQVEIAAQTSFVAQKLGMRVYVRI</sequence>
<gene>
    <name evidence="1" type="ORF">SI8410_07010610</name>
</gene>
<evidence type="ECO:0000313" key="2">
    <source>
        <dbReference type="Proteomes" id="UP000663760"/>
    </source>
</evidence>
<protein>
    <submittedName>
        <fullName evidence="1">Uncharacterized protein</fullName>
    </submittedName>
</protein>